<dbReference type="RefSeq" id="WP_171304184.1">
    <property type="nucleotide sequence ID" value="NZ_FUUY01000004.1"/>
</dbReference>
<sequence length="57" mass="6385">MKLTFGLIFSALALSACSGVEVKKFDEDQEKYFKTKMILRTCLNMTASATMTAITWV</sequence>
<dbReference type="PROSITE" id="PS51257">
    <property type="entry name" value="PROKAR_LIPOPROTEIN"/>
    <property type="match status" value="1"/>
</dbReference>
<gene>
    <name evidence="1" type="ORF">ACNJC6_01590</name>
</gene>
<protein>
    <recommendedName>
        <fullName evidence="3">Lipoprotein</fullName>
    </recommendedName>
</protein>
<dbReference type="EMBL" id="FUUY01000004">
    <property type="protein sequence ID" value="SJX21961.1"/>
    <property type="molecule type" value="Genomic_DNA"/>
</dbReference>
<reference evidence="1 2" key="1">
    <citation type="submission" date="2017-02" db="EMBL/GenBank/DDBJ databases">
        <authorList>
            <person name="Peterson S.W."/>
        </authorList>
    </citation>
    <scope>NUCLEOTIDE SEQUENCE [LARGE SCALE GENOMIC DNA]</scope>
    <source>
        <strain evidence="1">C6</strain>
    </source>
</reference>
<evidence type="ECO:0008006" key="3">
    <source>
        <dbReference type="Google" id="ProtNLM"/>
    </source>
</evidence>
<dbReference type="AlphaFoldDB" id="A0A1R7QCK2"/>
<evidence type="ECO:0000313" key="2">
    <source>
        <dbReference type="Proteomes" id="UP000196240"/>
    </source>
</evidence>
<accession>A0A1R7QCK2</accession>
<dbReference type="Proteomes" id="UP000196240">
    <property type="component" value="Unassembled WGS sequence"/>
</dbReference>
<evidence type="ECO:0000313" key="1">
    <source>
        <dbReference type="EMBL" id="SJX21961.1"/>
    </source>
</evidence>
<proteinExistence type="predicted"/>
<name>A0A1R7QCK2_ACIJO</name>
<organism evidence="1 2">
    <name type="scientific">Acinetobacter johnsonii</name>
    <dbReference type="NCBI Taxonomy" id="40214"/>
    <lineage>
        <taxon>Bacteria</taxon>
        <taxon>Pseudomonadati</taxon>
        <taxon>Pseudomonadota</taxon>
        <taxon>Gammaproteobacteria</taxon>
        <taxon>Moraxellales</taxon>
        <taxon>Moraxellaceae</taxon>
        <taxon>Acinetobacter</taxon>
    </lineage>
</organism>